<proteinExistence type="predicted"/>
<dbReference type="RefSeq" id="XP_022327229.1">
    <property type="nucleotide sequence ID" value="XM_022471521.1"/>
</dbReference>
<evidence type="ECO:0000313" key="2">
    <source>
        <dbReference type="RefSeq" id="XP_022327221.1"/>
    </source>
</evidence>
<reference evidence="1" key="1">
    <citation type="submission" date="2024-06" db="UniProtKB">
        <authorList>
            <consortium name="RefSeq"/>
        </authorList>
    </citation>
    <scope>NUCLEOTIDE SEQUENCE [LARGE SCALE GENOMIC DNA]</scope>
</reference>
<dbReference type="OrthoDB" id="418495at2759"/>
<evidence type="ECO:0000313" key="1">
    <source>
        <dbReference type="Proteomes" id="UP000694844"/>
    </source>
</evidence>
<evidence type="ECO:0000313" key="3">
    <source>
        <dbReference type="RefSeq" id="XP_022327229.1"/>
    </source>
</evidence>
<reference evidence="2 3" key="2">
    <citation type="submission" date="2025-04" db="UniProtKB">
        <authorList>
            <consortium name="RefSeq"/>
        </authorList>
    </citation>
    <scope>IDENTIFICATION</scope>
    <source>
        <tissue evidence="2 3">Whole sample</tissue>
    </source>
</reference>
<dbReference type="RefSeq" id="XP_022327221.1">
    <property type="nucleotide sequence ID" value="XM_022471513.1"/>
</dbReference>
<dbReference type="AlphaFoldDB" id="A0A8B8DI16"/>
<sequence>MGIKTNLRPQQFYHAGTAPPSFEIPGSATDMYYRISSTLAECFDHLLLIIKEPCFYFKKTPVCLPSDVDFRNWSAVLTNWQKMGDTAKPTVKVLNEQPIAGKRDLKALDLANKLQKTMLSITGECIEEDRGIDYDKLKSSASYKEYKSETLFLQTVSLDELSENERKAFSSISFVWSGD</sequence>
<dbReference type="Proteomes" id="UP000694844">
    <property type="component" value="Chromosome 1"/>
</dbReference>
<dbReference type="GeneID" id="111126694"/>
<accession>A0A8B8DI16</accession>
<gene>
    <name evidence="2 3" type="primary">LOC111126694</name>
</gene>
<name>A0A8B8DI16_CRAVI</name>
<dbReference type="KEGG" id="cvn:111126694"/>
<protein>
    <submittedName>
        <fullName evidence="2 3">Uncharacterized protein LOC111126694 isoform X1</fullName>
    </submittedName>
</protein>
<organism evidence="1 3">
    <name type="scientific">Crassostrea virginica</name>
    <name type="common">Eastern oyster</name>
    <dbReference type="NCBI Taxonomy" id="6565"/>
    <lineage>
        <taxon>Eukaryota</taxon>
        <taxon>Metazoa</taxon>
        <taxon>Spiralia</taxon>
        <taxon>Lophotrochozoa</taxon>
        <taxon>Mollusca</taxon>
        <taxon>Bivalvia</taxon>
        <taxon>Autobranchia</taxon>
        <taxon>Pteriomorphia</taxon>
        <taxon>Ostreida</taxon>
        <taxon>Ostreoidea</taxon>
        <taxon>Ostreidae</taxon>
        <taxon>Crassostrea</taxon>
    </lineage>
</organism>
<keyword evidence="1" id="KW-1185">Reference proteome</keyword>